<name>A0ABV0YJM1_9TELE</name>
<keyword evidence="2" id="KW-1185">Reference proteome</keyword>
<organism evidence="1 2">
    <name type="scientific">Ameca splendens</name>
    <dbReference type="NCBI Taxonomy" id="208324"/>
    <lineage>
        <taxon>Eukaryota</taxon>
        <taxon>Metazoa</taxon>
        <taxon>Chordata</taxon>
        <taxon>Craniata</taxon>
        <taxon>Vertebrata</taxon>
        <taxon>Euteleostomi</taxon>
        <taxon>Actinopterygii</taxon>
        <taxon>Neopterygii</taxon>
        <taxon>Teleostei</taxon>
        <taxon>Neoteleostei</taxon>
        <taxon>Acanthomorphata</taxon>
        <taxon>Ovalentaria</taxon>
        <taxon>Atherinomorphae</taxon>
        <taxon>Cyprinodontiformes</taxon>
        <taxon>Goodeidae</taxon>
        <taxon>Ameca</taxon>
    </lineage>
</organism>
<evidence type="ECO:0000313" key="2">
    <source>
        <dbReference type="Proteomes" id="UP001469553"/>
    </source>
</evidence>
<reference evidence="1 2" key="1">
    <citation type="submission" date="2021-06" db="EMBL/GenBank/DDBJ databases">
        <authorList>
            <person name="Palmer J.M."/>
        </authorList>
    </citation>
    <scope>NUCLEOTIDE SEQUENCE [LARGE SCALE GENOMIC DNA]</scope>
    <source>
        <strain evidence="1 2">AS_MEX2019</strain>
        <tissue evidence="1">Muscle</tissue>
    </source>
</reference>
<dbReference type="PANTHER" id="PTHR24401">
    <property type="entry name" value="SI:CH211-243P7.3-RELATED"/>
    <property type="match status" value="1"/>
</dbReference>
<protein>
    <submittedName>
        <fullName evidence="1">Uncharacterized protein</fullName>
    </submittedName>
</protein>
<proteinExistence type="predicted"/>
<accession>A0ABV0YJM1</accession>
<gene>
    <name evidence="1" type="ORF">AMECASPLE_039299</name>
</gene>
<comment type="caution">
    <text evidence="1">The sequence shown here is derived from an EMBL/GenBank/DDBJ whole genome shotgun (WGS) entry which is preliminary data.</text>
</comment>
<evidence type="ECO:0000313" key="1">
    <source>
        <dbReference type="EMBL" id="MEQ2293993.1"/>
    </source>
</evidence>
<dbReference type="PANTHER" id="PTHR24401:SF29">
    <property type="entry name" value="SI:CH211-243P7.3-RELATED"/>
    <property type="match status" value="1"/>
</dbReference>
<dbReference type="EMBL" id="JAHRIP010036267">
    <property type="protein sequence ID" value="MEQ2293993.1"/>
    <property type="molecule type" value="Genomic_DNA"/>
</dbReference>
<sequence>MKGVITSTYGRILKLDSTKKITKKLAGGIAETATWMTNVTNEYGQVLNCVLTTGEGAGLEELCQGIVLHFQNAGEPEPEIIYVERDCCGASVLEWFRPWNTKVRLDIFHFMRRFTAGLTTEHHPVYGTFCSKLSCCIYEWDQDDVSHLKEAKRSELKKKYAGHLPTEAQVLANIGSSELAKHCRKRTRGVEETRNLIQGLLDSMWGLTDISGLRLINPESMTHVWQVQQKHLPCIQDPPGVELYTKLGSTQKGDKEVQTFRCGRGSSSVESFHRHQCTFIPGK</sequence>
<dbReference type="Proteomes" id="UP001469553">
    <property type="component" value="Unassembled WGS sequence"/>
</dbReference>